<keyword evidence="7" id="KW-1185">Reference proteome</keyword>
<evidence type="ECO:0000259" key="5">
    <source>
        <dbReference type="SMART" id="SM00644"/>
    </source>
</evidence>
<gene>
    <name evidence="6" type="ORF">PGRAN_09531</name>
</gene>
<feature type="domain" description="N-acetylmuramoyl-L-alanine amidase" evidence="5">
    <location>
        <begin position="20"/>
        <end position="148"/>
    </location>
</feature>
<dbReference type="AlphaFoldDB" id="W7BIX4"/>
<sequence length="172" mass="19415">MSTISPLATPYEFESFVNPGEERWDSREGAEITTVVVHHMAKTEFDEVPEVWREREASAHYGIGPSGEIRVYVGEEHRAWHARAANAYSIGIECCNVTEAPDWEVSEKTIDSLVLLIQDINARYDRKMRIVGHQCAEGNSAETTQCPGPSLIPRLAEIVRRVNEYDEKIIKG</sequence>
<dbReference type="GO" id="GO:0009253">
    <property type="term" value="P:peptidoglycan catabolic process"/>
    <property type="evidence" value="ECO:0007669"/>
    <property type="project" value="InterPro"/>
</dbReference>
<dbReference type="PANTHER" id="PTHR30417">
    <property type="entry name" value="N-ACETYLMURAMOYL-L-ALANINE AMIDASE AMID"/>
    <property type="match status" value="1"/>
</dbReference>
<evidence type="ECO:0000313" key="6">
    <source>
        <dbReference type="EMBL" id="EUJ23161.1"/>
    </source>
</evidence>
<dbReference type="PANTHER" id="PTHR30417:SF1">
    <property type="entry name" value="N-ACETYLMURAMOYL-L-ALANINE AMIDASE AMID"/>
    <property type="match status" value="1"/>
</dbReference>
<dbReference type="Pfam" id="PF01510">
    <property type="entry name" value="Amidase_2"/>
    <property type="match status" value="1"/>
</dbReference>
<dbReference type="GO" id="GO:0008745">
    <property type="term" value="F:N-acetylmuramoyl-L-alanine amidase activity"/>
    <property type="evidence" value="ECO:0007669"/>
    <property type="project" value="UniProtKB-EC"/>
</dbReference>
<dbReference type="InterPro" id="IPR002502">
    <property type="entry name" value="Amidase_domain"/>
</dbReference>
<evidence type="ECO:0000313" key="7">
    <source>
        <dbReference type="Proteomes" id="UP000019253"/>
    </source>
</evidence>
<name>W7BIX4_9LIST</name>
<dbReference type="GO" id="GO:0009254">
    <property type="term" value="P:peptidoglycan turnover"/>
    <property type="evidence" value="ECO:0007669"/>
    <property type="project" value="TreeGrafter"/>
</dbReference>
<evidence type="ECO:0000256" key="2">
    <source>
        <dbReference type="ARBA" id="ARBA00011901"/>
    </source>
</evidence>
<dbReference type="OrthoDB" id="66275at2"/>
<dbReference type="InterPro" id="IPR051206">
    <property type="entry name" value="NAMLAA_amidase_2"/>
</dbReference>
<protein>
    <recommendedName>
        <fullName evidence="2">N-acetylmuramoyl-L-alanine amidase</fullName>
        <ecNumber evidence="2">3.5.1.28</ecNumber>
    </recommendedName>
</protein>
<dbReference type="GO" id="GO:0071555">
    <property type="term" value="P:cell wall organization"/>
    <property type="evidence" value="ECO:0007669"/>
    <property type="project" value="UniProtKB-KW"/>
</dbReference>
<dbReference type="CDD" id="cd06583">
    <property type="entry name" value="PGRP"/>
    <property type="match status" value="1"/>
</dbReference>
<dbReference type="RefSeq" id="WP_051998540.1">
    <property type="nucleotide sequence ID" value="NZ_AODD01000013.1"/>
</dbReference>
<comment type="caution">
    <text evidence="6">The sequence shown here is derived from an EMBL/GenBank/DDBJ whole genome shotgun (WGS) entry which is preliminary data.</text>
</comment>
<dbReference type="EC" id="3.5.1.28" evidence="2"/>
<comment type="catalytic activity">
    <reaction evidence="1">
        <text>Hydrolyzes the link between N-acetylmuramoyl residues and L-amino acid residues in certain cell-wall glycopeptides.</text>
        <dbReference type="EC" id="3.5.1.28"/>
    </reaction>
</comment>
<organism evidence="6 7">
    <name type="scientific">Listeria grandensis FSL F6-0971</name>
    <dbReference type="NCBI Taxonomy" id="1265819"/>
    <lineage>
        <taxon>Bacteria</taxon>
        <taxon>Bacillati</taxon>
        <taxon>Bacillota</taxon>
        <taxon>Bacilli</taxon>
        <taxon>Bacillales</taxon>
        <taxon>Listeriaceae</taxon>
        <taxon>Listeria</taxon>
    </lineage>
</organism>
<proteinExistence type="predicted"/>
<dbReference type="InterPro" id="IPR036505">
    <property type="entry name" value="Amidase/PGRP_sf"/>
</dbReference>
<dbReference type="PATRIC" id="fig|1265819.5.peg.1901"/>
<evidence type="ECO:0000256" key="4">
    <source>
        <dbReference type="ARBA" id="ARBA00023316"/>
    </source>
</evidence>
<reference evidence="6 7" key="1">
    <citation type="journal article" date="2014" name="Int. J. Syst. Evol. Microbiol.">
        <title>Listeria floridensis sp. nov., Listeria aquatica sp. nov., Listeria cornellensis sp. nov., Listeria riparia sp. nov. and Listeria grandensis sp. nov., from agricultural and natural environments.</title>
        <authorList>
            <person name="den Bakker H.C."/>
            <person name="Warchocki S."/>
            <person name="Wright E.M."/>
            <person name="Allred A.F."/>
            <person name="Ahlstrom C."/>
            <person name="Manuel C.S."/>
            <person name="Stasiewicz M.J."/>
            <person name="Burrell A."/>
            <person name="Roof S."/>
            <person name="Strawn L."/>
            <person name="Fortes E.D."/>
            <person name="Nightingale K.K."/>
            <person name="Kephart D."/>
            <person name="Wiedmann M."/>
        </authorList>
    </citation>
    <scope>NUCLEOTIDE SEQUENCE [LARGE SCALE GENOMIC DNA]</scope>
    <source>
        <strain evidence="7">FSL F6-971</strain>
    </source>
</reference>
<evidence type="ECO:0000256" key="1">
    <source>
        <dbReference type="ARBA" id="ARBA00001561"/>
    </source>
</evidence>
<dbReference type="SMART" id="SM00644">
    <property type="entry name" value="Ami_2"/>
    <property type="match status" value="1"/>
</dbReference>
<dbReference type="EMBL" id="AODD01000013">
    <property type="protein sequence ID" value="EUJ23161.1"/>
    <property type="molecule type" value="Genomic_DNA"/>
</dbReference>
<dbReference type="Gene3D" id="3.40.80.10">
    <property type="entry name" value="Peptidoglycan recognition protein-like"/>
    <property type="match status" value="1"/>
</dbReference>
<dbReference type="SUPFAM" id="SSF55846">
    <property type="entry name" value="N-acetylmuramoyl-L-alanine amidase-like"/>
    <property type="match status" value="1"/>
</dbReference>
<keyword evidence="4" id="KW-0961">Cell wall biogenesis/degradation</keyword>
<dbReference type="STRING" id="1265819.PGRAN_09531"/>
<dbReference type="Proteomes" id="UP000019253">
    <property type="component" value="Unassembled WGS sequence"/>
</dbReference>
<evidence type="ECO:0000256" key="3">
    <source>
        <dbReference type="ARBA" id="ARBA00022801"/>
    </source>
</evidence>
<keyword evidence="3" id="KW-0378">Hydrolase</keyword>
<accession>W7BIX4</accession>